<feature type="domain" description="Spore germination protein N-terminal" evidence="10">
    <location>
        <begin position="34"/>
        <end position="208"/>
    </location>
</feature>
<evidence type="ECO:0000259" key="9">
    <source>
        <dbReference type="Pfam" id="PF05504"/>
    </source>
</evidence>
<dbReference type="Gene3D" id="3.30.300.210">
    <property type="entry name" value="Nutrient germinant receptor protein C, domain 3"/>
    <property type="match status" value="1"/>
</dbReference>
<keyword evidence="5 8" id="KW-0472">Membrane</keyword>
<dbReference type="InterPro" id="IPR008844">
    <property type="entry name" value="Spore_GerAC-like"/>
</dbReference>
<keyword evidence="3" id="KW-0309">Germination</keyword>
<evidence type="ECO:0000256" key="4">
    <source>
        <dbReference type="ARBA" id="ARBA00022729"/>
    </source>
</evidence>
<dbReference type="Pfam" id="PF25198">
    <property type="entry name" value="Spore_GerAC_N"/>
    <property type="match status" value="1"/>
</dbReference>
<dbReference type="OrthoDB" id="2380468at2"/>
<dbReference type="PROSITE" id="PS51257">
    <property type="entry name" value="PROKAR_LIPOPROTEIN"/>
    <property type="match status" value="1"/>
</dbReference>
<sequence length="393" mass="44843">MEREGQERIESYLMRRVVIVVVLLFLLSGCWDLEEADRMDYVHGIGVDYKNDKVTVYIQIVNLGTLGNTEGGSSGESDQVTIASASADNINSAVFNIYKSAQRRLYWGHDTFVILTEEALEQNLMKNALDLIDRYRETRYRIRIFSTKDDLEGLLKASPAFDGSPIFTRLTDIDNTYEQSSRIKDISIRELLISLHEPGHNGMIPAVGITDNTWETEKEPKQMIESVGVAIATPNNFNGFITGDDINGLRWMQRDSKRNNVSVYKDGKPASEVIIVKPKVSFDITKKGEKVIFNATVNAKGIINEVLQDIDQKFLVKELEKNIKKEIMQTYKKALEIDADIYRLSEKLYRRDLKTWKKIEKKGEIKLDENSLQVKVNIDLVNSKLNNIKPIVE</sequence>
<reference evidence="11 12" key="1">
    <citation type="submission" date="2018-04" db="EMBL/GenBank/DDBJ databases">
        <title>Camelliibacillus theae gen. nov., sp. nov., isolated from Pu'er tea.</title>
        <authorList>
            <person name="Niu L."/>
        </authorList>
    </citation>
    <scope>NUCLEOTIDE SEQUENCE [LARGE SCALE GENOMIC DNA]</scope>
    <source>
        <strain evidence="11 12">T8</strain>
    </source>
</reference>
<keyword evidence="6" id="KW-0564">Palmitate</keyword>
<keyword evidence="8" id="KW-0812">Transmembrane</keyword>
<evidence type="ECO:0000313" key="12">
    <source>
        <dbReference type="Proteomes" id="UP000245998"/>
    </source>
</evidence>
<dbReference type="PANTHER" id="PTHR35789:SF1">
    <property type="entry name" value="SPORE GERMINATION PROTEIN B3"/>
    <property type="match status" value="1"/>
</dbReference>
<evidence type="ECO:0000256" key="7">
    <source>
        <dbReference type="ARBA" id="ARBA00023288"/>
    </source>
</evidence>
<keyword evidence="4" id="KW-0732">Signal</keyword>
<organism evidence="11 12">
    <name type="scientific">Pueribacillus theae</name>
    <dbReference type="NCBI Taxonomy" id="2171751"/>
    <lineage>
        <taxon>Bacteria</taxon>
        <taxon>Bacillati</taxon>
        <taxon>Bacillota</taxon>
        <taxon>Bacilli</taxon>
        <taxon>Bacillales</taxon>
        <taxon>Bacillaceae</taxon>
        <taxon>Pueribacillus</taxon>
    </lineage>
</organism>
<comment type="subcellular location">
    <subcellularLocation>
        <location evidence="1">Membrane</location>
        <topology evidence="1">Lipid-anchor</topology>
    </subcellularLocation>
</comment>
<evidence type="ECO:0000313" key="11">
    <source>
        <dbReference type="EMBL" id="PWA12313.1"/>
    </source>
</evidence>
<keyword evidence="7" id="KW-0449">Lipoprotein</keyword>
<dbReference type="RefSeq" id="WP_116554136.1">
    <property type="nucleotide sequence ID" value="NZ_QCZG01000010.1"/>
</dbReference>
<dbReference type="Proteomes" id="UP000245998">
    <property type="component" value="Unassembled WGS sequence"/>
</dbReference>
<name>A0A2U1K5P8_9BACI</name>
<keyword evidence="12" id="KW-1185">Reference proteome</keyword>
<evidence type="ECO:0000256" key="8">
    <source>
        <dbReference type="SAM" id="Phobius"/>
    </source>
</evidence>
<keyword evidence="8" id="KW-1133">Transmembrane helix</keyword>
<dbReference type="Pfam" id="PF05504">
    <property type="entry name" value="Spore_GerAC"/>
    <property type="match status" value="1"/>
</dbReference>
<dbReference type="GO" id="GO:0009847">
    <property type="term" value="P:spore germination"/>
    <property type="evidence" value="ECO:0007669"/>
    <property type="project" value="InterPro"/>
</dbReference>
<proteinExistence type="inferred from homology"/>
<evidence type="ECO:0000256" key="2">
    <source>
        <dbReference type="ARBA" id="ARBA00007886"/>
    </source>
</evidence>
<dbReference type="PANTHER" id="PTHR35789">
    <property type="entry name" value="SPORE GERMINATION PROTEIN B3"/>
    <property type="match status" value="1"/>
</dbReference>
<gene>
    <name evidence="11" type="ORF">DCC39_06765</name>
</gene>
<dbReference type="GO" id="GO:0016020">
    <property type="term" value="C:membrane"/>
    <property type="evidence" value="ECO:0007669"/>
    <property type="project" value="UniProtKB-SubCell"/>
</dbReference>
<dbReference type="InterPro" id="IPR046953">
    <property type="entry name" value="Spore_GerAC-like_C"/>
</dbReference>
<evidence type="ECO:0000259" key="10">
    <source>
        <dbReference type="Pfam" id="PF25198"/>
    </source>
</evidence>
<comment type="similarity">
    <text evidence="2">Belongs to the GerABKC lipoprotein family.</text>
</comment>
<dbReference type="NCBIfam" id="TIGR02887">
    <property type="entry name" value="spore_ger_x_C"/>
    <property type="match status" value="1"/>
</dbReference>
<accession>A0A2U1K5P8</accession>
<evidence type="ECO:0000256" key="1">
    <source>
        <dbReference type="ARBA" id="ARBA00004635"/>
    </source>
</evidence>
<evidence type="ECO:0000256" key="3">
    <source>
        <dbReference type="ARBA" id="ARBA00022544"/>
    </source>
</evidence>
<dbReference type="AlphaFoldDB" id="A0A2U1K5P8"/>
<dbReference type="InterPro" id="IPR057336">
    <property type="entry name" value="GerAC_N"/>
</dbReference>
<dbReference type="InterPro" id="IPR038501">
    <property type="entry name" value="Spore_GerAC_C_sf"/>
</dbReference>
<protein>
    <submittedName>
        <fullName evidence="11">Ger(X)C family spore germination protein</fullName>
    </submittedName>
</protein>
<comment type="caution">
    <text evidence="11">The sequence shown here is derived from an EMBL/GenBank/DDBJ whole genome shotgun (WGS) entry which is preliminary data.</text>
</comment>
<evidence type="ECO:0000256" key="6">
    <source>
        <dbReference type="ARBA" id="ARBA00023139"/>
    </source>
</evidence>
<feature type="transmembrane region" description="Helical" evidence="8">
    <location>
        <begin position="12"/>
        <end position="29"/>
    </location>
</feature>
<dbReference type="EMBL" id="QCZG01000010">
    <property type="protein sequence ID" value="PWA12313.1"/>
    <property type="molecule type" value="Genomic_DNA"/>
</dbReference>
<feature type="domain" description="Spore germination GerAC-like C-terminal" evidence="9">
    <location>
        <begin position="228"/>
        <end position="381"/>
    </location>
</feature>
<evidence type="ECO:0000256" key="5">
    <source>
        <dbReference type="ARBA" id="ARBA00023136"/>
    </source>
</evidence>